<evidence type="ECO:0000313" key="1">
    <source>
        <dbReference type="EMBL" id="KHN20343.1"/>
    </source>
</evidence>
<feature type="non-terminal residue" evidence="1">
    <location>
        <position position="1"/>
    </location>
</feature>
<dbReference type="Proteomes" id="UP000053555">
    <property type="component" value="Unassembled WGS sequence"/>
</dbReference>
<sequence length="132" mass="15271">IQDTACPLCGDVQEEVGHLFFNCKKILGLWWESMSWIQAMGPLSASPVDHFLQFCDGFGAEKNHSTCCGWWVALTSTIWKHRNFLIFQDKPFEPQKVMEDAMFSIWSWLKARQKGYNISFNHWSSNISESFG</sequence>
<dbReference type="EMBL" id="KN658483">
    <property type="protein sequence ID" value="KHN20343.1"/>
    <property type="molecule type" value="Genomic_DNA"/>
</dbReference>
<accession>A0A0B2QKD5</accession>
<evidence type="ECO:0008006" key="2">
    <source>
        <dbReference type="Google" id="ProtNLM"/>
    </source>
</evidence>
<dbReference type="AlphaFoldDB" id="A0A0B2QKD5"/>
<protein>
    <recommendedName>
        <fullName evidence="2">Reverse transcriptase zinc-binding domain-containing protein</fullName>
    </recommendedName>
</protein>
<name>A0A0B2QKD5_GLYSO</name>
<organism evidence="1">
    <name type="scientific">Glycine soja</name>
    <name type="common">Wild soybean</name>
    <dbReference type="NCBI Taxonomy" id="3848"/>
    <lineage>
        <taxon>Eukaryota</taxon>
        <taxon>Viridiplantae</taxon>
        <taxon>Streptophyta</taxon>
        <taxon>Embryophyta</taxon>
        <taxon>Tracheophyta</taxon>
        <taxon>Spermatophyta</taxon>
        <taxon>Magnoliopsida</taxon>
        <taxon>eudicotyledons</taxon>
        <taxon>Gunneridae</taxon>
        <taxon>Pentapetalae</taxon>
        <taxon>rosids</taxon>
        <taxon>fabids</taxon>
        <taxon>Fabales</taxon>
        <taxon>Fabaceae</taxon>
        <taxon>Papilionoideae</taxon>
        <taxon>50 kb inversion clade</taxon>
        <taxon>NPAAA clade</taxon>
        <taxon>indigoferoid/millettioid clade</taxon>
        <taxon>Phaseoleae</taxon>
        <taxon>Glycine</taxon>
        <taxon>Glycine subgen. Soja</taxon>
    </lineage>
</organism>
<reference evidence="1" key="1">
    <citation type="submission" date="2014-07" db="EMBL/GenBank/DDBJ databases">
        <title>Identification of a novel salt tolerance gene in wild soybean by whole-genome sequencing.</title>
        <authorList>
            <person name="Lam H.-M."/>
            <person name="Qi X."/>
            <person name="Li M.-W."/>
            <person name="Liu X."/>
            <person name="Xie M."/>
            <person name="Ni M."/>
            <person name="Xu X."/>
        </authorList>
    </citation>
    <scope>NUCLEOTIDE SEQUENCE [LARGE SCALE GENOMIC DNA]</scope>
    <source>
        <tissue evidence="1">Root</tissue>
    </source>
</reference>
<gene>
    <name evidence="1" type="ORF">glysoja_027840</name>
</gene>
<proteinExistence type="predicted"/>